<dbReference type="SUPFAM" id="SSF56112">
    <property type="entry name" value="Protein kinase-like (PK-like)"/>
    <property type="match status" value="1"/>
</dbReference>
<dbReference type="InterPro" id="IPR029044">
    <property type="entry name" value="Nucleotide-diphossugar_trans"/>
</dbReference>
<dbReference type="STRING" id="74546.PMT9312_1328"/>
<dbReference type="Proteomes" id="UP000002715">
    <property type="component" value="Chromosome"/>
</dbReference>
<proteinExistence type="predicted"/>
<name>Q319Q8_PROM9</name>
<protein>
    <recommendedName>
        <fullName evidence="1">Aminoglycoside phosphotransferase domain-containing protein</fullName>
    </recommendedName>
</protein>
<dbReference type="InterPro" id="IPR002575">
    <property type="entry name" value="Aminoglycoside_PTrfase"/>
</dbReference>
<dbReference type="AlphaFoldDB" id="Q319Q8"/>
<feature type="domain" description="Aminoglycoside phosphotransferase" evidence="1">
    <location>
        <begin position="379"/>
        <end position="432"/>
    </location>
</feature>
<dbReference type="SUPFAM" id="SSF53448">
    <property type="entry name" value="Nucleotide-diphospho-sugar transferases"/>
    <property type="match status" value="1"/>
</dbReference>
<evidence type="ECO:0000313" key="3">
    <source>
        <dbReference type="Proteomes" id="UP000002715"/>
    </source>
</evidence>
<accession>Q319Q8</accession>
<sequence length="526" mass="61124">MYFKVLIPSAGLGSRLGESYKNLNKALVSIDNKPVISHLIEKFSKDIEIVIALGHKGNLLRDYLQIAHPQNKFKFIFVDNYFGKGSGLGYSILSCKKYLQCPFIFAPNDSIIMEDIPDPDINWIGYGNSKDIANYRSLLFQNDYVEKILEKNTIISKEQKPYIGLAGIKDYKSFWEYMESGKEYGSITTGESYAIEKFLNNGKLIKAIPFDWYDTGNLDSLNNAKQKLISKNSPVILDKNNEAIWFVSNMAIKYNLDSEFISNRIIRSRKLKGFVPPIVDEKENMYAYHLISGNTMSKVTNKVIFEKLLNFLDQFWCEEELTEEGRVIFNEKCFNFYKNKSLKRITLYFNRYSEKDNEEIINGVKVPPIKDIFGMINWDLLTNGNPTRFHGDLHFENILLSESGNFCLLDWRQDFEGLTDYGDIYYDLAKLMHGLIVSHEIINKGYYYFEKTEEIVNYGFYRKNSLVENEKTFIEFIASKGFNLFKVNLLTSLVFLNIAPLHHDPYSKLLFYLGKYNLYKHIKGNI</sequence>
<reference evidence="3" key="1">
    <citation type="submission" date="2005-07" db="EMBL/GenBank/DDBJ databases">
        <title>Complete sequence of Prochlorococcus marinus str. MIT 9312.</title>
        <authorList>
            <consortium name="US DOE Joint Genome Institute"/>
            <person name="Copeland A."/>
            <person name="Lucas S."/>
            <person name="Lapidus A."/>
            <person name="Barry K."/>
            <person name="Detter J.C."/>
            <person name="Glavina T."/>
            <person name="Hammon N."/>
            <person name="Israni S."/>
            <person name="Pitluck S."/>
            <person name="Thiel J."/>
            <person name="Schmutz J."/>
            <person name="Larimer F."/>
            <person name="Land M."/>
            <person name="Kyrpides N."/>
            <person name="Lykidis A."/>
            <person name="Richardson P."/>
        </authorList>
    </citation>
    <scope>NUCLEOTIDE SEQUENCE [LARGE SCALE GENOMIC DNA]</scope>
    <source>
        <strain evidence="3">MIT 9312</strain>
    </source>
</reference>
<dbReference type="Gene3D" id="3.90.550.10">
    <property type="entry name" value="Spore Coat Polysaccharide Biosynthesis Protein SpsA, Chain A"/>
    <property type="match status" value="1"/>
</dbReference>
<dbReference type="EMBL" id="CP000111">
    <property type="protein sequence ID" value="ABB50387.1"/>
    <property type="molecule type" value="Genomic_DNA"/>
</dbReference>
<organism evidence="2 3">
    <name type="scientific">Prochlorococcus marinus (strain MIT 9312)</name>
    <dbReference type="NCBI Taxonomy" id="74546"/>
    <lineage>
        <taxon>Bacteria</taxon>
        <taxon>Bacillati</taxon>
        <taxon>Cyanobacteriota</taxon>
        <taxon>Cyanophyceae</taxon>
        <taxon>Synechococcales</taxon>
        <taxon>Prochlorococcaceae</taxon>
        <taxon>Prochlorococcus</taxon>
    </lineage>
</organism>
<dbReference type="Pfam" id="PF01636">
    <property type="entry name" value="APH"/>
    <property type="match status" value="1"/>
</dbReference>
<dbReference type="eggNOG" id="COG0510">
    <property type="taxonomic scope" value="Bacteria"/>
</dbReference>
<evidence type="ECO:0000313" key="2">
    <source>
        <dbReference type="EMBL" id="ABB50387.1"/>
    </source>
</evidence>
<dbReference type="KEGG" id="pmi:PMT9312_1328"/>
<dbReference type="HOGENOM" id="CLU_569462_0_0_3"/>
<gene>
    <name evidence="2" type="ordered locus">PMT9312_1328</name>
</gene>
<evidence type="ECO:0000259" key="1">
    <source>
        <dbReference type="Pfam" id="PF01636"/>
    </source>
</evidence>
<dbReference type="OrthoDB" id="9801899at2"/>
<dbReference type="eggNOG" id="COG1208">
    <property type="taxonomic scope" value="Bacteria"/>
</dbReference>
<dbReference type="InterPro" id="IPR011009">
    <property type="entry name" value="Kinase-like_dom_sf"/>
</dbReference>